<dbReference type="STRING" id="59895.A0A118K3K8"/>
<keyword evidence="4" id="KW-1185">Reference proteome</keyword>
<dbReference type="Gene3D" id="3.30.160.20">
    <property type="match status" value="1"/>
</dbReference>
<organism evidence="3 4">
    <name type="scientific">Cynara cardunculus var. scolymus</name>
    <name type="common">Globe artichoke</name>
    <name type="synonym">Cynara scolymus</name>
    <dbReference type="NCBI Taxonomy" id="59895"/>
    <lineage>
        <taxon>Eukaryota</taxon>
        <taxon>Viridiplantae</taxon>
        <taxon>Streptophyta</taxon>
        <taxon>Embryophyta</taxon>
        <taxon>Tracheophyta</taxon>
        <taxon>Spermatophyta</taxon>
        <taxon>Magnoliopsida</taxon>
        <taxon>eudicotyledons</taxon>
        <taxon>Gunneridae</taxon>
        <taxon>Pentapetalae</taxon>
        <taxon>asterids</taxon>
        <taxon>campanulids</taxon>
        <taxon>Asterales</taxon>
        <taxon>Asteraceae</taxon>
        <taxon>Carduoideae</taxon>
        <taxon>Cardueae</taxon>
        <taxon>Carduinae</taxon>
        <taxon>Cynara</taxon>
    </lineage>
</organism>
<protein>
    <submittedName>
        <fullName evidence="3">Double-stranded RNA-binding</fullName>
    </submittedName>
</protein>
<dbReference type="OMA" id="FACCDEK"/>
<feature type="domain" description="DRBM" evidence="2">
    <location>
        <begin position="56"/>
        <end position="132"/>
    </location>
</feature>
<dbReference type="EMBL" id="LEKV01001852">
    <property type="protein sequence ID" value="KVI06077.1"/>
    <property type="molecule type" value="Genomic_DNA"/>
</dbReference>
<dbReference type="CDD" id="cd19869">
    <property type="entry name" value="DSRM_DCL_plant"/>
    <property type="match status" value="1"/>
</dbReference>
<dbReference type="SMART" id="SM00358">
    <property type="entry name" value="DSRM"/>
    <property type="match status" value="1"/>
</dbReference>
<comment type="caution">
    <text evidence="3">The sequence shown here is derived from an EMBL/GenBank/DDBJ whole genome shotgun (WGS) entry which is preliminary data.</text>
</comment>
<feature type="region of interest" description="Disordered" evidence="1">
    <location>
        <begin position="1"/>
        <end position="33"/>
    </location>
</feature>
<accession>A0A118K3K8</accession>
<reference evidence="3 4" key="1">
    <citation type="journal article" date="2016" name="Sci. Rep.">
        <title>The genome sequence of the outbreeding globe artichoke constructed de novo incorporating a phase-aware low-pass sequencing strategy of F1 progeny.</title>
        <authorList>
            <person name="Scaglione D."/>
            <person name="Reyes-Chin-Wo S."/>
            <person name="Acquadro A."/>
            <person name="Froenicke L."/>
            <person name="Portis E."/>
            <person name="Beitel C."/>
            <person name="Tirone M."/>
            <person name="Mauro R."/>
            <person name="Lo Monaco A."/>
            <person name="Mauromicale G."/>
            <person name="Faccioli P."/>
            <person name="Cattivelli L."/>
            <person name="Rieseberg L."/>
            <person name="Michelmore R."/>
            <person name="Lanteri S."/>
        </authorList>
    </citation>
    <scope>NUCLEOTIDE SEQUENCE [LARGE SCALE GENOMIC DNA]</scope>
    <source>
        <strain evidence="3">2C</strain>
    </source>
</reference>
<evidence type="ECO:0000259" key="2">
    <source>
        <dbReference type="SMART" id="SM00358"/>
    </source>
</evidence>
<evidence type="ECO:0000256" key="1">
    <source>
        <dbReference type="SAM" id="MobiDB-lite"/>
    </source>
</evidence>
<proteinExistence type="predicted"/>
<evidence type="ECO:0000313" key="3">
    <source>
        <dbReference type="EMBL" id="KVI06077.1"/>
    </source>
</evidence>
<dbReference type="Proteomes" id="UP000243975">
    <property type="component" value="Unassembled WGS sequence"/>
</dbReference>
<dbReference type="SUPFAM" id="SSF54768">
    <property type="entry name" value="dsRNA-binding domain-like"/>
    <property type="match status" value="1"/>
</dbReference>
<dbReference type="Pfam" id="PF14709">
    <property type="entry name" value="DND1_DSRM"/>
    <property type="match status" value="1"/>
</dbReference>
<dbReference type="OrthoDB" id="786951at2759"/>
<feature type="compositionally biased region" description="Pro residues" evidence="1">
    <location>
        <begin position="1"/>
        <end position="11"/>
    </location>
</feature>
<dbReference type="AlphaFoldDB" id="A0A118K3K8"/>
<dbReference type="InterPro" id="IPR014720">
    <property type="entry name" value="dsRBD_dom"/>
</dbReference>
<evidence type="ECO:0000313" key="4">
    <source>
        <dbReference type="Proteomes" id="UP000243975"/>
    </source>
</evidence>
<name>A0A118K3K8_CYNCS</name>
<sequence length="147" mass="16011">MSLVPFPPPPTAGDDDNRSSGGADDNSAATPPLSIDTLAINSPSLPISRGPVKLTARSCLYEICVKNHWKRPVFACCDEKGPSNLRLFTYKAIVEMKEGSRSRIVVECIGKPQPNKKSAADSAAEGVLWYLVRLGYPKKPDRSKKVR</sequence>
<gene>
    <name evidence="3" type="ORF">Ccrd_015590</name>
</gene>
<dbReference type="Gramene" id="KVI06077">
    <property type="protein sequence ID" value="KVI06077"/>
    <property type="gene ID" value="Ccrd_015590"/>
</dbReference>